<comment type="caution">
    <text evidence="1">The sequence shown here is derived from an EMBL/GenBank/DDBJ whole genome shotgun (WGS) entry which is preliminary data.</text>
</comment>
<dbReference type="Proteomes" id="UP000805649">
    <property type="component" value="Unassembled WGS sequence"/>
</dbReference>
<organism evidence="1 2">
    <name type="scientific">Colletotrichum truncatum</name>
    <name type="common">Anthracnose fungus</name>
    <name type="synonym">Colletotrichum capsici</name>
    <dbReference type="NCBI Taxonomy" id="5467"/>
    <lineage>
        <taxon>Eukaryota</taxon>
        <taxon>Fungi</taxon>
        <taxon>Dikarya</taxon>
        <taxon>Ascomycota</taxon>
        <taxon>Pezizomycotina</taxon>
        <taxon>Sordariomycetes</taxon>
        <taxon>Hypocreomycetidae</taxon>
        <taxon>Glomerellales</taxon>
        <taxon>Glomerellaceae</taxon>
        <taxon>Colletotrichum</taxon>
        <taxon>Colletotrichum truncatum species complex</taxon>
    </lineage>
</organism>
<protein>
    <submittedName>
        <fullName evidence="1">Uncharacterized protein</fullName>
    </submittedName>
</protein>
<gene>
    <name evidence="1" type="ORF">CTRU02_206873</name>
</gene>
<evidence type="ECO:0000313" key="2">
    <source>
        <dbReference type="Proteomes" id="UP000805649"/>
    </source>
</evidence>
<evidence type="ECO:0000313" key="1">
    <source>
        <dbReference type="EMBL" id="KAL0937142.1"/>
    </source>
</evidence>
<accession>A0ACC3YZT0</accession>
<sequence>MAGALADGYATATTDAGGPGNSVLIAPGVIDYNSIRNFAHRSLGEEAVIAKEVIQSFYGQKPLYSYWNGCSQGGRQGLSLAQNYPDAYNGISAAAPGLYAPQLAPTMYWPQQHMNNIKAYPRMCEVDAIVLASVAFCDPKDGITDGLISDLDSCDFDPFTMVGKVTTCNNASVVISASAASVVRATWDGITSAAGVKLWHGYAPGADVTGQIYPLFNTAGVVATNCTAGPCRGASTGLGADWFQNYLAKDTSFNVTAMTQEEFEKLYQEGIDEFTSTSATANTDLSAFRDAGGKLITFHGLADAAIPEEGTRKYYTDVSERFPDVYDFYRYFPIPGLGHCMGGQGGQPTSLFGQLRAWVENGTAPTSLTVSFPGTNGTGFERVLCPYPRKARFQSACGDSNKASCWSCNTCVGI</sequence>
<dbReference type="EMBL" id="VUJX02000004">
    <property type="protein sequence ID" value="KAL0937142.1"/>
    <property type="molecule type" value="Genomic_DNA"/>
</dbReference>
<name>A0ACC3YZT0_COLTU</name>
<keyword evidence="2" id="KW-1185">Reference proteome</keyword>
<reference evidence="1 2" key="1">
    <citation type="journal article" date="2020" name="Phytopathology">
        <title>Genome Sequence Resources of Colletotrichum truncatum, C. plurivorum, C. musicola, and C. sojae: Four Species Pathogenic to Soybean (Glycine max).</title>
        <authorList>
            <person name="Rogerio F."/>
            <person name="Boufleur T.R."/>
            <person name="Ciampi-Guillardi M."/>
            <person name="Sukno S.A."/>
            <person name="Thon M.R."/>
            <person name="Massola Junior N.S."/>
            <person name="Baroncelli R."/>
        </authorList>
    </citation>
    <scope>NUCLEOTIDE SEQUENCE [LARGE SCALE GENOMIC DNA]</scope>
    <source>
        <strain evidence="1 2">CMES1059</strain>
    </source>
</reference>
<proteinExistence type="predicted"/>